<protein>
    <submittedName>
        <fullName evidence="2">Uncharacterized protein DUF3231</fullName>
    </submittedName>
</protein>
<organism evidence="2 3">
    <name type="scientific">Cytobacillus oceanisediminis</name>
    <dbReference type="NCBI Taxonomy" id="665099"/>
    <lineage>
        <taxon>Bacteria</taxon>
        <taxon>Bacillati</taxon>
        <taxon>Bacillota</taxon>
        <taxon>Bacilli</taxon>
        <taxon>Bacillales</taxon>
        <taxon>Bacillaceae</taxon>
        <taxon>Cytobacillus</taxon>
    </lineage>
</organism>
<dbReference type="InterPro" id="IPR021617">
    <property type="entry name" value="DUF3231"/>
</dbReference>
<evidence type="ECO:0000313" key="2">
    <source>
        <dbReference type="EMBL" id="PWW19178.1"/>
    </source>
</evidence>
<evidence type="ECO:0000256" key="1">
    <source>
        <dbReference type="SAM" id="Phobius"/>
    </source>
</evidence>
<dbReference type="Pfam" id="PF11553">
    <property type="entry name" value="DUF3231"/>
    <property type="match status" value="1"/>
</dbReference>
<keyword evidence="1" id="KW-0812">Transmembrane</keyword>
<feature type="transmembrane region" description="Helical" evidence="1">
    <location>
        <begin position="234"/>
        <end position="254"/>
    </location>
</feature>
<reference evidence="2 3" key="1">
    <citation type="submission" date="2018-05" db="EMBL/GenBank/DDBJ databases">
        <title>Freshwater and sediment microbial communities from various areas in North America, analyzing microbe dynamics in response to fracking.</title>
        <authorList>
            <person name="Lamendella R."/>
        </authorList>
    </citation>
    <scope>NUCLEOTIDE SEQUENCE [LARGE SCALE GENOMIC DNA]</scope>
    <source>
        <strain evidence="2 3">15_TX</strain>
    </source>
</reference>
<feature type="transmembrane region" description="Helical" evidence="1">
    <location>
        <begin position="203"/>
        <end position="228"/>
    </location>
</feature>
<dbReference type="InterPro" id="IPR012347">
    <property type="entry name" value="Ferritin-like"/>
</dbReference>
<name>A0A2V2ZGV9_9BACI</name>
<dbReference type="Proteomes" id="UP000247150">
    <property type="component" value="Unassembled WGS sequence"/>
</dbReference>
<keyword evidence="1" id="KW-0472">Membrane</keyword>
<dbReference type="AlphaFoldDB" id="A0A2V2ZGV9"/>
<dbReference type="Gene3D" id="1.20.1260.10">
    <property type="match status" value="1"/>
</dbReference>
<comment type="caution">
    <text evidence="2">The sequence shown here is derived from an EMBL/GenBank/DDBJ whole genome shotgun (WGS) entry which is preliminary data.</text>
</comment>
<proteinExistence type="predicted"/>
<sequence>MDKFPVPKSWETEVTTSTESPFSDNLMLYHIGFLFQAAQNYHGASLASAMRTHLVTGYESTILKNLLVTKKWFNLMVQNKWLEQCHLLLIEKKLQKKYSKQLTRYICVNKSILEKLMWSIALPGFGQYLNGKYFKGTVLLILEFLINVQSNFNQVILLSFHGEIVDAINNTNYQWLMFYPCLYFFSIWDSVKDAGGGKDPYSFFPYVFAAFFVTVGLIFSSSLTIFGLLWGPVWLPMLFVLPGIIIGFIVGKIVNNIS</sequence>
<accession>A0A2V2ZGV9</accession>
<evidence type="ECO:0000313" key="3">
    <source>
        <dbReference type="Proteomes" id="UP000247150"/>
    </source>
</evidence>
<gene>
    <name evidence="2" type="ORF">DFO73_12269</name>
</gene>
<keyword evidence="1" id="KW-1133">Transmembrane helix</keyword>
<dbReference type="EMBL" id="QGTW01000022">
    <property type="protein sequence ID" value="PWW19178.1"/>
    <property type="molecule type" value="Genomic_DNA"/>
</dbReference>